<evidence type="ECO:0000256" key="7">
    <source>
        <dbReference type="ARBA" id="ARBA00023180"/>
    </source>
</evidence>
<evidence type="ECO:0000256" key="4">
    <source>
        <dbReference type="ARBA" id="ARBA00022692"/>
    </source>
</evidence>
<feature type="transmembrane region" description="Helical" evidence="9">
    <location>
        <begin position="601"/>
        <end position="621"/>
    </location>
</feature>
<gene>
    <name evidence="10" type="ORF">DGUA_6G002114</name>
</gene>
<comment type="similarity">
    <text evidence="2">Belongs to the CD36 family.</text>
</comment>
<evidence type="ECO:0000256" key="8">
    <source>
        <dbReference type="SAM" id="MobiDB-lite"/>
    </source>
</evidence>
<dbReference type="OMA" id="NPRQEDH"/>
<comment type="subcellular location">
    <subcellularLocation>
        <location evidence="1">Cell membrane</location>
    </subcellularLocation>
</comment>
<dbReference type="PANTHER" id="PTHR11923">
    <property type="entry name" value="SCAVENGER RECEPTOR CLASS B TYPE-1 SR-B1"/>
    <property type="match status" value="1"/>
</dbReference>
<feature type="transmembrane region" description="Helical" evidence="9">
    <location>
        <begin position="157"/>
        <end position="179"/>
    </location>
</feature>
<evidence type="ECO:0000256" key="2">
    <source>
        <dbReference type="ARBA" id="ARBA00010532"/>
    </source>
</evidence>
<organism evidence="10 11">
    <name type="scientific">Drosophila guanche</name>
    <name type="common">Fruit fly</name>
    <dbReference type="NCBI Taxonomy" id="7266"/>
    <lineage>
        <taxon>Eukaryota</taxon>
        <taxon>Metazoa</taxon>
        <taxon>Ecdysozoa</taxon>
        <taxon>Arthropoda</taxon>
        <taxon>Hexapoda</taxon>
        <taxon>Insecta</taxon>
        <taxon>Pterygota</taxon>
        <taxon>Neoptera</taxon>
        <taxon>Endopterygota</taxon>
        <taxon>Diptera</taxon>
        <taxon>Brachycera</taxon>
        <taxon>Muscomorpha</taxon>
        <taxon>Ephydroidea</taxon>
        <taxon>Drosophilidae</taxon>
        <taxon>Drosophila</taxon>
        <taxon>Sophophora</taxon>
    </lineage>
</organism>
<accession>A0A3B0J0J1</accession>
<keyword evidence="7" id="KW-0325">Glycoprotein</keyword>
<evidence type="ECO:0000256" key="5">
    <source>
        <dbReference type="ARBA" id="ARBA00022989"/>
    </source>
</evidence>
<dbReference type="GO" id="GO:0005044">
    <property type="term" value="F:scavenger receptor activity"/>
    <property type="evidence" value="ECO:0007669"/>
    <property type="project" value="TreeGrafter"/>
</dbReference>
<feature type="compositionally biased region" description="Gly residues" evidence="8">
    <location>
        <begin position="107"/>
        <end position="119"/>
    </location>
</feature>
<evidence type="ECO:0000313" key="11">
    <source>
        <dbReference type="Proteomes" id="UP000268350"/>
    </source>
</evidence>
<dbReference type="AlphaFoldDB" id="A0A3B0J0J1"/>
<dbReference type="PANTHER" id="PTHR11923:SF50">
    <property type="entry name" value="GH19047P"/>
    <property type="match status" value="1"/>
</dbReference>
<evidence type="ECO:0000256" key="3">
    <source>
        <dbReference type="ARBA" id="ARBA00022475"/>
    </source>
</evidence>
<dbReference type="Pfam" id="PF01130">
    <property type="entry name" value="CD36"/>
    <property type="match status" value="1"/>
</dbReference>
<dbReference type="InterPro" id="IPR002159">
    <property type="entry name" value="CD36_fam"/>
</dbReference>
<name>A0A3B0J0J1_DROGU</name>
<sequence>MAERRAAAETAAWAGTESKADRRTRKENKTAADSERSGADFVVVITCLEGSKHEPQPQSHSQTHNTHRHRMPRATSHDVALPPTQDDLTVAQSRSKSNTLNSQRNGVGAGGTGTFGGYSNGKSGSDKLTKLQMILEAFGLRNQSQNREPTSKDIGTLIMLGVMFLVFVISVTGFFVMWFTEYYNNTMLENLVLAENSDTAKNWLNPDPKFDTLLKAHIFHYPNIQDYLAGRAEKIQIRDMGPLVYQEHTVKDEVSFNKNFTVTFRDHKSYKFLPEKSSIREDDVLLVPNVPLISAAGHVKRMPIGTRLLSGMLINGFNEPLFKNLTAAEYLWGYEDKIIKLKSLGKGKRRFGLLMSRNGTSVDSVQVNTGEDDITKYSTITQFNGMPQLDYWEGEKCNRIDGSEPSMFSPNLLQTRDTVHVFLQVLCRKVPLHFEKEVTIYDDIDVLRYRTPMDVFDHPSENPANQCYCTNTERCLPSGVINATKCYGDSPIFPSFPHFFSGDPVLYKIFDGIKPDAELHQTYADIHPRFGFPISGASRVQINIMLDKTPLLRNQGARLENATILPLMWIEITSGDFSDEMLHMLYVSTFGLDAIQLALKYGTLLIAVTTFSLIVAGVYYLNSKREEGLQESKSSAELEALNGGVVMVQVQHFNLPAPCAPSA</sequence>
<evidence type="ECO:0000313" key="10">
    <source>
        <dbReference type="EMBL" id="SPP74474.1"/>
    </source>
</evidence>
<proteinExistence type="inferred from homology"/>
<keyword evidence="10" id="KW-0675">Receptor</keyword>
<evidence type="ECO:0000256" key="1">
    <source>
        <dbReference type="ARBA" id="ARBA00004236"/>
    </source>
</evidence>
<feature type="compositionally biased region" description="Basic and acidic residues" evidence="8">
    <location>
        <begin position="27"/>
        <end position="37"/>
    </location>
</feature>
<evidence type="ECO:0000256" key="9">
    <source>
        <dbReference type="SAM" id="Phobius"/>
    </source>
</evidence>
<dbReference type="OrthoDB" id="18585at2759"/>
<feature type="region of interest" description="Disordered" evidence="8">
    <location>
        <begin position="1"/>
        <end position="37"/>
    </location>
</feature>
<feature type="compositionally biased region" description="Polar residues" evidence="8">
    <location>
        <begin position="86"/>
        <end position="105"/>
    </location>
</feature>
<dbReference type="EMBL" id="OUUW01000001">
    <property type="protein sequence ID" value="SPP74474.1"/>
    <property type="molecule type" value="Genomic_DNA"/>
</dbReference>
<keyword evidence="5 9" id="KW-1133">Transmembrane helix</keyword>
<reference evidence="11" key="1">
    <citation type="submission" date="2018-01" db="EMBL/GenBank/DDBJ databases">
        <authorList>
            <person name="Alioto T."/>
            <person name="Alioto T."/>
        </authorList>
    </citation>
    <scope>NUCLEOTIDE SEQUENCE [LARGE SCALE GENOMIC DNA]</scope>
</reference>
<keyword evidence="4 9" id="KW-0812">Transmembrane</keyword>
<keyword evidence="6 9" id="KW-0472">Membrane</keyword>
<dbReference type="GO" id="GO:0005737">
    <property type="term" value="C:cytoplasm"/>
    <property type="evidence" value="ECO:0007669"/>
    <property type="project" value="TreeGrafter"/>
</dbReference>
<feature type="region of interest" description="Disordered" evidence="8">
    <location>
        <begin position="50"/>
        <end position="121"/>
    </location>
</feature>
<dbReference type="GO" id="GO:0005886">
    <property type="term" value="C:plasma membrane"/>
    <property type="evidence" value="ECO:0007669"/>
    <property type="project" value="UniProtKB-SubCell"/>
</dbReference>
<evidence type="ECO:0000256" key="6">
    <source>
        <dbReference type="ARBA" id="ARBA00023136"/>
    </source>
</evidence>
<keyword evidence="11" id="KW-1185">Reference proteome</keyword>
<keyword evidence="3" id="KW-1003">Cell membrane</keyword>
<dbReference type="Proteomes" id="UP000268350">
    <property type="component" value="Unassembled WGS sequence"/>
</dbReference>
<protein>
    <submittedName>
        <fullName evidence="10">Blast:Scavenger receptor class B member 1</fullName>
    </submittedName>
</protein>
<dbReference type="PRINTS" id="PR01609">
    <property type="entry name" value="CD36FAMILY"/>
</dbReference>